<proteinExistence type="predicted"/>
<protein>
    <recommendedName>
        <fullName evidence="8">Integral membrane bound transporter domain-containing protein</fullName>
    </recommendedName>
</protein>
<dbReference type="AlphaFoldDB" id="A0AAP0KR91"/>
<feature type="transmembrane region" description="Helical" evidence="7">
    <location>
        <begin position="115"/>
        <end position="133"/>
    </location>
</feature>
<dbReference type="Proteomes" id="UP001419268">
    <property type="component" value="Unassembled WGS sequence"/>
</dbReference>
<dbReference type="GO" id="GO:0005886">
    <property type="term" value="C:plasma membrane"/>
    <property type="evidence" value="ECO:0007669"/>
    <property type="project" value="UniProtKB-SubCell"/>
</dbReference>
<comment type="subcellular location">
    <subcellularLocation>
        <location evidence="1">Cell membrane</location>
        <topology evidence="1">Multi-pass membrane protein</topology>
    </subcellularLocation>
</comment>
<keyword evidence="10" id="KW-1185">Reference proteome</keyword>
<reference evidence="9 10" key="1">
    <citation type="submission" date="2024-01" db="EMBL/GenBank/DDBJ databases">
        <title>Genome assemblies of Stephania.</title>
        <authorList>
            <person name="Yang L."/>
        </authorList>
    </citation>
    <scope>NUCLEOTIDE SEQUENCE [LARGE SCALE GENOMIC DNA]</scope>
    <source>
        <strain evidence="9">JXDWG</strain>
        <tissue evidence="9">Leaf</tissue>
    </source>
</reference>
<evidence type="ECO:0000256" key="3">
    <source>
        <dbReference type="ARBA" id="ARBA00022692"/>
    </source>
</evidence>
<evidence type="ECO:0000256" key="1">
    <source>
        <dbReference type="ARBA" id="ARBA00004651"/>
    </source>
</evidence>
<feature type="transmembrane region" description="Helical" evidence="7">
    <location>
        <begin position="418"/>
        <end position="439"/>
    </location>
</feature>
<evidence type="ECO:0000256" key="2">
    <source>
        <dbReference type="ARBA" id="ARBA00022475"/>
    </source>
</evidence>
<keyword evidence="3 7" id="KW-0812">Transmembrane</keyword>
<keyword evidence="5 7" id="KW-0472">Membrane</keyword>
<feature type="transmembrane region" description="Helical" evidence="7">
    <location>
        <begin position="170"/>
        <end position="191"/>
    </location>
</feature>
<comment type="caution">
    <text evidence="9">The sequence shown here is derived from an EMBL/GenBank/DDBJ whole genome shotgun (WGS) entry which is preliminary data.</text>
</comment>
<feature type="domain" description="Integral membrane bound transporter" evidence="8">
    <location>
        <begin position="430"/>
        <end position="557"/>
    </location>
</feature>
<evidence type="ECO:0000256" key="6">
    <source>
        <dbReference type="SAM" id="MobiDB-lite"/>
    </source>
</evidence>
<evidence type="ECO:0000256" key="7">
    <source>
        <dbReference type="SAM" id="Phobius"/>
    </source>
</evidence>
<feature type="region of interest" description="Disordered" evidence="6">
    <location>
        <begin position="1"/>
        <end position="21"/>
    </location>
</feature>
<keyword evidence="4 7" id="KW-1133">Transmembrane helix</keyword>
<evidence type="ECO:0000256" key="4">
    <source>
        <dbReference type="ARBA" id="ARBA00022989"/>
    </source>
</evidence>
<dbReference type="PANTHER" id="PTHR30509">
    <property type="entry name" value="P-HYDROXYBENZOIC ACID EFFLUX PUMP SUBUNIT-RELATED"/>
    <property type="match status" value="1"/>
</dbReference>
<evidence type="ECO:0000313" key="10">
    <source>
        <dbReference type="Proteomes" id="UP001419268"/>
    </source>
</evidence>
<feature type="transmembrane region" description="Helical" evidence="7">
    <location>
        <begin position="89"/>
        <end position="109"/>
    </location>
</feature>
<feature type="transmembrane region" description="Helical" evidence="7">
    <location>
        <begin position="140"/>
        <end position="158"/>
    </location>
</feature>
<gene>
    <name evidence="9" type="ORF">Scep_003775</name>
</gene>
<feature type="transmembrane region" description="Helical" evidence="7">
    <location>
        <begin position="37"/>
        <end position="57"/>
    </location>
</feature>
<evidence type="ECO:0000256" key="5">
    <source>
        <dbReference type="ARBA" id="ARBA00023136"/>
    </source>
</evidence>
<evidence type="ECO:0000259" key="8">
    <source>
        <dbReference type="Pfam" id="PF13515"/>
    </source>
</evidence>
<organism evidence="9 10">
    <name type="scientific">Stephania cephalantha</name>
    <dbReference type="NCBI Taxonomy" id="152367"/>
    <lineage>
        <taxon>Eukaryota</taxon>
        <taxon>Viridiplantae</taxon>
        <taxon>Streptophyta</taxon>
        <taxon>Embryophyta</taxon>
        <taxon>Tracheophyta</taxon>
        <taxon>Spermatophyta</taxon>
        <taxon>Magnoliopsida</taxon>
        <taxon>Ranunculales</taxon>
        <taxon>Menispermaceae</taxon>
        <taxon>Menispermoideae</taxon>
        <taxon>Cissampelideae</taxon>
        <taxon>Stephania</taxon>
    </lineage>
</organism>
<dbReference type="InterPro" id="IPR049453">
    <property type="entry name" value="Memb_transporter_dom"/>
</dbReference>
<dbReference type="Pfam" id="PF13515">
    <property type="entry name" value="FUSC_2"/>
    <property type="match status" value="1"/>
</dbReference>
<accession>A0AAP0KR91</accession>
<dbReference type="EMBL" id="JBBNAG010000002">
    <property type="protein sequence ID" value="KAK9157201.1"/>
    <property type="molecule type" value="Genomic_DNA"/>
</dbReference>
<feature type="transmembrane region" description="Helical" evidence="7">
    <location>
        <begin position="63"/>
        <end position="82"/>
    </location>
</feature>
<evidence type="ECO:0000313" key="9">
    <source>
        <dbReference type="EMBL" id="KAK9157201.1"/>
    </source>
</evidence>
<sequence>MEATTSERERKRESKHHESVVDSKVRTRAMWRSRLGAALRTTLACTIVGCITLYGPVAIQRMLSFPALSYVVVIALVTEATLGDTVRGCWNALYGTIQGVVPGMLSLWLIGPARLSIATATLVVTATALVVVAPQSTHVIAKKIALAQIVLIYTFSSFNGVHKAEVLHPVHVAASTAVGAFASVLALLLPYPRLASYEVRKKCRQFNKNASERVKLFVQAFCAENNATANATMSRANSLTKKGTKILQTVKLMQESMQWERPLSIFTKPRYLNSSDRLQALELPLKGMEIALTSCPSFPVGVAGDENLKTLLLGLEEHITRALSQAKGIGPSESLTESETTKGDVSDKFLQTLQSATFPSGNDLPSFFFLFCMKLMDGRLTADHPQESKGAAEKMSSAPVKKKSILGGWPVKINSERFIVALKCSLSLGLAVLFGMIYSKQFSCWSGLAVAVGMAFGREATFKSANLKAQGTVLGTIYGVLSCFVFQRLSNIRFLSLLPWIIFTSFLRLSRMFGQAGSASAIIGSLIILGRKNYGPASEFAIMRISETFIGLACSISVELLLQPTRASTLAKIQLSNSLRAISECIELITLCSSIEEVKEKEKKLRGVLRELGNFMGEAEAEPNFWFLPFHTACYNKLLGTLSKMADLLLFVTQAMESLTQDSQRVGIACTDLKKYLDGDLDQFKNMVSSSIRCLEKITLIKSLAKLEKAMNSGANTDGDVELGKAPNANAFKLFTADEEEIGKTISSFLQHSREVVDNSEAFEWDEKMKGQIILNLSAIGFCMDALIKQSKEIQKSVRELVQWENPSSQVNLCEIYCKVNALCT</sequence>
<name>A0AAP0KR91_9MAGN</name>
<dbReference type="PANTHER" id="PTHR30509:SF9">
    <property type="entry name" value="MULTIDRUG RESISTANCE PROTEIN MDTO"/>
    <property type="match status" value="1"/>
</dbReference>
<keyword evidence="2" id="KW-1003">Cell membrane</keyword>